<dbReference type="EMBL" id="CAJGYO010000017">
    <property type="protein sequence ID" value="CAD6332653.1"/>
    <property type="molecule type" value="Genomic_DNA"/>
</dbReference>
<dbReference type="InterPro" id="IPR017441">
    <property type="entry name" value="Protein_kinase_ATP_BS"/>
</dbReference>
<keyword evidence="1" id="KW-0067">ATP-binding</keyword>
<proteinExistence type="predicted"/>
<protein>
    <recommendedName>
        <fullName evidence="3">Protein kinase domain-containing protein</fullName>
    </recommendedName>
</protein>
<dbReference type="InterPro" id="IPR000719">
    <property type="entry name" value="Prot_kinase_dom"/>
</dbReference>
<dbReference type="Pfam" id="PF07714">
    <property type="entry name" value="PK_Tyr_Ser-Thr"/>
    <property type="match status" value="1"/>
</dbReference>
<feature type="binding site" evidence="1">
    <location>
        <position position="63"/>
    </location>
    <ligand>
        <name>ATP</name>
        <dbReference type="ChEBI" id="CHEBI:30616"/>
    </ligand>
</feature>
<feature type="transmembrane region" description="Helical" evidence="2">
    <location>
        <begin position="136"/>
        <end position="158"/>
    </location>
</feature>
<dbReference type="PANTHER" id="PTHR45707:SF59">
    <property type="entry name" value="PROTEIN KINASE DOMAIN-CONTAINING PROTEIN"/>
    <property type="match status" value="1"/>
</dbReference>
<organism evidence="4 5">
    <name type="scientific">Miscanthus lutarioriparius</name>
    <dbReference type="NCBI Taxonomy" id="422564"/>
    <lineage>
        <taxon>Eukaryota</taxon>
        <taxon>Viridiplantae</taxon>
        <taxon>Streptophyta</taxon>
        <taxon>Embryophyta</taxon>
        <taxon>Tracheophyta</taxon>
        <taxon>Spermatophyta</taxon>
        <taxon>Magnoliopsida</taxon>
        <taxon>Liliopsida</taxon>
        <taxon>Poales</taxon>
        <taxon>Poaceae</taxon>
        <taxon>PACMAD clade</taxon>
        <taxon>Panicoideae</taxon>
        <taxon>Andropogonodae</taxon>
        <taxon>Andropogoneae</taxon>
        <taxon>Saccharinae</taxon>
        <taxon>Miscanthus</taxon>
    </lineage>
</organism>
<accession>A0A811RUM6</accession>
<evidence type="ECO:0000313" key="4">
    <source>
        <dbReference type="EMBL" id="CAD6332653.1"/>
    </source>
</evidence>
<feature type="domain" description="Protein kinase" evidence="3">
    <location>
        <begin position="34"/>
        <end position="176"/>
    </location>
</feature>
<reference evidence="4" key="1">
    <citation type="submission" date="2020-10" db="EMBL/GenBank/DDBJ databases">
        <authorList>
            <person name="Han B."/>
            <person name="Lu T."/>
            <person name="Zhao Q."/>
            <person name="Huang X."/>
            <person name="Zhao Y."/>
        </authorList>
    </citation>
    <scope>NUCLEOTIDE SEQUENCE</scope>
</reference>
<dbReference type="OrthoDB" id="694256at2759"/>
<evidence type="ECO:0000313" key="5">
    <source>
        <dbReference type="Proteomes" id="UP000604825"/>
    </source>
</evidence>
<dbReference type="GO" id="GO:0005524">
    <property type="term" value="F:ATP binding"/>
    <property type="evidence" value="ECO:0007669"/>
    <property type="project" value="UniProtKB-UniRule"/>
</dbReference>
<dbReference type="InterPro" id="IPR011009">
    <property type="entry name" value="Kinase-like_dom_sf"/>
</dbReference>
<dbReference type="GO" id="GO:0004672">
    <property type="term" value="F:protein kinase activity"/>
    <property type="evidence" value="ECO:0007669"/>
    <property type="project" value="InterPro"/>
</dbReference>
<dbReference type="AlphaFoldDB" id="A0A811RUM6"/>
<name>A0A811RUM6_9POAL</name>
<keyword evidence="5" id="KW-1185">Reference proteome</keyword>
<evidence type="ECO:0000259" key="3">
    <source>
        <dbReference type="PROSITE" id="PS50011"/>
    </source>
</evidence>
<keyword evidence="2" id="KW-0472">Membrane</keyword>
<gene>
    <name evidence="4" type="ORF">NCGR_LOCUS56751</name>
</gene>
<dbReference type="PROSITE" id="PS50011">
    <property type="entry name" value="PROTEIN_KINASE_DOM"/>
    <property type="match status" value="1"/>
</dbReference>
<dbReference type="Gene3D" id="3.30.200.20">
    <property type="entry name" value="Phosphorylase Kinase, domain 1"/>
    <property type="match status" value="1"/>
</dbReference>
<dbReference type="SUPFAM" id="SSF56112">
    <property type="entry name" value="Protein kinase-like (PK-like)"/>
    <property type="match status" value="1"/>
</dbReference>
<dbReference type="PROSITE" id="PS00107">
    <property type="entry name" value="PROTEIN_KINASE_ATP"/>
    <property type="match status" value="1"/>
</dbReference>
<comment type="caution">
    <text evidence="4">The sequence shown here is derived from an EMBL/GenBank/DDBJ whole genome shotgun (WGS) entry which is preliminary data.</text>
</comment>
<evidence type="ECO:0000256" key="2">
    <source>
        <dbReference type="SAM" id="Phobius"/>
    </source>
</evidence>
<dbReference type="PANTHER" id="PTHR45707">
    <property type="entry name" value="C2 CALCIUM/LIPID-BINDING PLANT PHOSPHORIBOSYLTRANSFERASE FAMILY PROTEIN"/>
    <property type="match status" value="1"/>
</dbReference>
<dbReference type="Proteomes" id="UP000604825">
    <property type="component" value="Unassembled WGS sequence"/>
</dbReference>
<keyword evidence="2" id="KW-1133">Transmembrane helix</keyword>
<dbReference type="FunFam" id="3.30.200.20:FF:000465">
    <property type="entry name" value="Cysteine-rich receptor-like protein kinase 6"/>
    <property type="match status" value="1"/>
</dbReference>
<dbReference type="InterPro" id="IPR001245">
    <property type="entry name" value="Ser-Thr/Tyr_kinase_cat_dom"/>
</dbReference>
<evidence type="ECO:0000256" key="1">
    <source>
        <dbReference type="PROSITE-ProRule" id="PRU10141"/>
    </source>
</evidence>
<keyword evidence="1" id="KW-0547">Nucleotide-binding</keyword>
<sequence>MDTASSSKPETSLLLNSLPKELPAEFLKDITDGFSPERQLGRGAFGTVYRGTLKDGTEIAVKKIGSGSLVTPDKQFQNEVGNLMAVRHDNIVKLVGYCYEMKKTVVEHNGRYIIADTVDSLLCYEYMRMGSLENHIFGMILHFEMALFILFLSISMFLPLLGAWGSLVIVAPQLVH</sequence>
<keyword evidence="2" id="KW-0812">Transmembrane</keyword>